<gene>
    <name evidence="2" type="ordered locus">Os05g0412650</name>
    <name evidence="2" type="ORF">OSNPB_050412650</name>
</gene>
<keyword evidence="3" id="KW-1185">Reference proteome</keyword>
<keyword evidence="1" id="KW-0812">Transmembrane</keyword>
<reference evidence="2 3" key="2">
    <citation type="journal article" date="2013" name="Plant Cell Physiol.">
        <title>Rice Annotation Project Database (RAP-DB): an integrative and interactive database for rice genomics.</title>
        <authorList>
            <person name="Sakai H."/>
            <person name="Lee S.S."/>
            <person name="Tanaka T."/>
            <person name="Numa H."/>
            <person name="Kim J."/>
            <person name="Kawahara Y."/>
            <person name="Wakimoto H."/>
            <person name="Yang C.C."/>
            <person name="Iwamoto M."/>
            <person name="Abe T."/>
            <person name="Yamada Y."/>
            <person name="Muto A."/>
            <person name="Inokuchi H."/>
            <person name="Ikemura T."/>
            <person name="Matsumoto T."/>
            <person name="Sasaki T."/>
            <person name="Itoh T."/>
        </authorList>
    </citation>
    <scope>NUCLEOTIDE SEQUENCE [LARGE SCALE GENOMIC DNA]</scope>
    <source>
        <strain evidence="3">cv. Nipponbare</strain>
    </source>
</reference>
<name>A0A0P0WMJ6_ORYSJ</name>
<reference evidence="3" key="1">
    <citation type="journal article" date="2005" name="Nature">
        <title>The map-based sequence of the rice genome.</title>
        <authorList>
            <consortium name="International rice genome sequencing project (IRGSP)"/>
            <person name="Matsumoto T."/>
            <person name="Wu J."/>
            <person name="Kanamori H."/>
            <person name="Katayose Y."/>
            <person name="Fujisawa M."/>
            <person name="Namiki N."/>
            <person name="Mizuno H."/>
            <person name="Yamamoto K."/>
            <person name="Antonio B.A."/>
            <person name="Baba T."/>
            <person name="Sakata K."/>
            <person name="Nagamura Y."/>
            <person name="Aoki H."/>
            <person name="Arikawa K."/>
            <person name="Arita K."/>
            <person name="Bito T."/>
            <person name="Chiden Y."/>
            <person name="Fujitsuka N."/>
            <person name="Fukunaka R."/>
            <person name="Hamada M."/>
            <person name="Harada C."/>
            <person name="Hayashi A."/>
            <person name="Hijishita S."/>
            <person name="Honda M."/>
            <person name="Hosokawa S."/>
            <person name="Ichikawa Y."/>
            <person name="Idonuma A."/>
            <person name="Iijima M."/>
            <person name="Ikeda M."/>
            <person name="Ikeno M."/>
            <person name="Ito K."/>
            <person name="Ito S."/>
            <person name="Ito T."/>
            <person name="Ito Y."/>
            <person name="Ito Y."/>
            <person name="Iwabuchi A."/>
            <person name="Kamiya K."/>
            <person name="Karasawa W."/>
            <person name="Kurita K."/>
            <person name="Katagiri S."/>
            <person name="Kikuta A."/>
            <person name="Kobayashi H."/>
            <person name="Kobayashi N."/>
            <person name="Machita K."/>
            <person name="Maehara T."/>
            <person name="Masukawa M."/>
            <person name="Mizubayashi T."/>
            <person name="Mukai Y."/>
            <person name="Nagasaki H."/>
            <person name="Nagata Y."/>
            <person name="Naito S."/>
            <person name="Nakashima M."/>
            <person name="Nakama Y."/>
            <person name="Nakamichi Y."/>
            <person name="Nakamura M."/>
            <person name="Meguro A."/>
            <person name="Negishi M."/>
            <person name="Ohta I."/>
            <person name="Ohta T."/>
            <person name="Okamoto M."/>
            <person name="Ono N."/>
            <person name="Saji S."/>
            <person name="Sakaguchi M."/>
            <person name="Sakai K."/>
            <person name="Shibata M."/>
            <person name="Shimokawa T."/>
            <person name="Song J."/>
            <person name="Takazaki Y."/>
            <person name="Terasawa K."/>
            <person name="Tsugane M."/>
            <person name="Tsuji K."/>
            <person name="Ueda S."/>
            <person name="Waki K."/>
            <person name="Yamagata H."/>
            <person name="Yamamoto M."/>
            <person name="Yamamoto S."/>
            <person name="Yamane H."/>
            <person name="Yoshiki S."/>
            <person name="Yoshihara R."/>
            <person name="Yukawa K."/>
            <person name="Zhong H."/>
            <person name="Yano M."/>
            <person name="Yuan Q."/>
            <person name="Ouyang S."/>
            <person name="Liu J."/>
            <person name="Jones K.M."/>
            <person name="Gansberger K."/>
            <person name="Moffat K."/>
            <person name="Hill J."/>
            <person name="Bera J."/>
            <person name="Fadrosh D."/>
            <person name="Jin S."/>
            <person name="Johri S."/>
            <person name="Kim M."/>
            <person name="Overton L."/>
            <person name="Reardon M."/>
            <person name="Tsitrin T."/>
            <person name="Vuong H."/>
            <person name="Weaver B."/>
            <person name="Ciecko A."/>
            <person name="Tallon L."/>
            <person name="Jackson J."/>
            <person name="Pai G."/>
            <person name="Aken S.V."/>
            <person name="Utterback T."/>
            <person name="Reidmuller S."/>
            <person name="Feldblyum T."/>
            <person name="Hsiao J."/>
            <person name="Zismann V."/>
            <person name="Iobst S."/>
            <person name="de Vazeille A.R."/>
            <person name="Buell C.R."/>
            <person name="Ying K."/>
            <person name="Li Y."/>
            <person name="Lu T."/>
            <person name="Huang Y."/>
            <person name="Zhao Q."/>
            <person name="Feng Q."/>
            <person name="Zhang L."/>
            <person name="Zhu J."/>
            <person name="Weng Q."/>
            <person name="Mu J."/>
            <person name="Lu Y."/>
            <person name="Fan D."/>
            <person name="Liu Y."/>
            <person name="Guan J."/>
            <person name="Zhang Y."/>
            <person name="Yu S."/>
            <person name="Liu X."/>
            <person name="Zhang Y."/>
            <person name="Hong G."/>
            <person name="Han B."/>
            <person name="Choisne N."/>
            <person name="Demange N."/>
            <person name="Orjeda G."/>
            <person name="Samain S."/>
            <person name="Cattolico L."/>
            <person name="Pelletier E."/>
            <person name="Couloux A."/>
            <person name="Segurens B."/>
            <person name="Wincker P."/>
            <person name="D'Hont A."/>
            <person name="Scarpelli C."/>
            <person name="Weissenbach J."/>
            <person name="Salanoubat M."/>
            <person name="Quetier F."/>
            <person name="Yu Y."/>
            <person name="Kim H.R."/>
            <person name="Rambo T."/>
            <person name="Currie J."/>
            <person name="Collura K."/>
            <person name="Luo M."/>
            <person name="Yang T."/>
            <person name="Ammiraju J.S.S."/>
            <person name="Engler F."/>
            <person name="Soderlund C."/>
            <person name="Wing R.A."/>
            <person name="Palmer L.E."/>
            <person name="de la Bastide M."/>
            <person name="Spiegel L."/>
            <person name="Nascimento L."/>
            <person name="Zutavern T."/>
            <person name="O'Shaughnessy A."/>
            <person name="Dike S."/>
            <person name="Dedhia N."/>
            <person name="Preston R."/>
            <person name="Balija V."/>
            <person name="McCombie W.R."/>
            <person name="Chow T."/>
            <person name="Chen H."/>
            <person name="Chung M."/>
            <person name="Chen C."/>
            <person name="Shaw J."/>
            <person name="Wu H."/>
            <person name="Hsiao K."/>
            <person name="Chao Y."/>
            <person name="Chu M."/>
            <person name="Cheng C."/>
            <person name="Hour A."/>
            <person name="Lee P."/>
            <person name="Lin S."/>
            <person name="Lin Y."/>
            <person name="Liou J."/>
            <person name="Liu S."/>
            <person name="Hsing Y."/>
            <person name="Raghuvanshi S."/>
            <person name="Mohanty A."/>
            <person name="Bharti A.K."/>
            <person name="Gaur A."/>
            <person name="Gupta V."/>
            <person name="Kumar D."/>
            <person name="Ravi V."/>
            <person name="Vij S."/>
            <person name="Kapur A."/>
            <person name="Khurana P."/>
            <person name="Khurana P."/>
            <person name="Khurana J.P."/>
            <person name="Tyagi A.K."/>
            <person name="Gaikwad K."/>
            <person name="Singh A."/>
            <person name="Dalal V."/>
            <person name="Srivastava S."/>
            <person name="Dixit A."/>
            <person name="Pal A.K."/>
            <person name="Ghazi I.A."/>
            <person name="Yadav M."/>
            <person name="Pandit A."/>
            <person name="Bhargava A."/>
            <person name="Sureshbabu K."/>
            <person name="Batra K."/>
            <person name="Sharma T.R."/>
            <person name="Mohapatra T."/>
            <person name="Singh N.K."/>
            <person name="Messing J."/>
            <person name="Nelson A.B."/>
            <person name="Fuks G."/>
            <person name="Kavchok S."/>
            <person name="Keizer G."/>
            <person name="Linton E."/>
            <person name="Llaca V."/>
            <person name="Song R."/>
            <person name="Tanyolac B."/>
            <person name="Young S."/>
            <person name="Ho-Il K."/>
            <person name="Hahn J.H."/>
            <person name="Sangsakoo G."/>
            <person name="Vanavichit A."/>
            <person name="de Mattos Luiz.A.T."/>
            <person name="Zimmer P.D."/>
            <person name="Malone G."/>
            <person name="Dellagostin O."/>
            <person name="de Oliveira A.C."/>
            <person name="Bevan M."/>
            <person name="Bancroft I."/>
            <person name="Minx P."/>
            <person name="Cordum H."/>
            <person name="Wilson R."/>
            <person name="Cheng Z."/>
            <person name="Jin W."/>
            <person name="Jiang J."/>
            <person name="Leong S.A."/>
            <person name="Iwama H."/>
            <person name="Gojobori T."/>
            <person name="Itoh T."/>
            <person name="Niimura Y."/>
            <person name="Fujii Y."/>
            <person name="Habara T."/>
            <person name="Sakai H."/>
            <person name="Sato Y."/>
            <person name="Wilson G."/>
            <person name="Kumar K."/>
            <person name="McCouch S."/>
            <person name="Juretic N."/>
            <person name="Hoen D."/>
            <person name="Wright S."/>
            <person name="Bruskiewich R."/>
            <person name="Bureau T."/>
            <person name="Miyao A."/>
            <person name="Hirochika H."/>
            <person name="Nishikawa T."/>
            <person name="Kadowaki K."/>
            <person name="Sugiura M."/>
            <person name="Burr B."/>
            <person name="Sasaki T."/>
        </authorList>
    </citation>
    <scope>NUCLEOTIDE SEQUENCE [LARGE SCALE GENOMIC DNA]</scope>
    <source>
        <strain evidence="3">cv. Nipponbare</strain>
    </source>
</reference>
<keyword evidence="1" id="KW-0472">Membrane</keyword>
<sequence length="88" mass="9897">MKVMVSDGNWVFDLRVFPRGLEFELASSSSRLGGSTRQKWMMGLIIAVTAATFTNPPLLCHIKKVKLLRMTNITLWLSSPSALAHRQH</sequence>
<reference evidence="2 3" key="3">
    <citation type="journal article" date="2013" name="Rice">
        <title>Improvement of the Oryza sativa Nipponbare reference genome using next generation sequence and optical map data.</title>
        <authorList>
            <person name="Kawahara Y."/>
            <person name="de la Bastide M."/>
            <person name="Hamilton J.P."/>
            <person name="Kanamori H."/>
            <person name="McCombie W.R."/>
            <person name="Ouyang S."/>
            <person name="Schwartz D.C."/>
            <person name="Tanaka T."/>
            <person name="Wu J."/>
            <person name="Zhou S."/>
            <person name="Childs K.L."/>
            <person name="Davidson R.M."/>
            <person name="Lin H."/>
            <person name="Quesada-Ocampo L."/>
            <person name="Vaillancourt B."/>
            <person name="Sakai H."/>
            <person name="Lee S.S."/>
            <person name="Kim J."/>
            <person name="Numa H."/>
            <person name="Itoh T."/>
            <person name="Buell C.R."/>
            <person name="Matsumoto T."/>
        </authorList>
    </citation>
    <scope>NUCLEOTIDE SEQUENCE [LARGE SCALE GENOMIC DNA]</scope>
    <source>
        <strain evidence="3">cv. Nipponbare</strain>
    </source>
</reference>
<evidence type="ECO:0000313" key="3">
    <source>
        <dbReference type="Proteomes" id="UP000059680"/>
    </source>
</evidence>
<dbReference type="AlphaFoldDB" id="A0A0P0WMJ6"/>
<dbReference type="PaxDb" id="39947-A0A0P0WMJ6"/>
<keyword evidence="1" id="KW-1133">Transmembrane helix</keyword>
<protein>
    <submittedName>
        <fullName evidence="2">Os05g0412650 protein</fullName>
    </submittedName>
</protein>
<dbReference type="Proteomes" id="UP000059680">
    <property type="component" value="Chromosome 5"/>
</dbReference>
<dbReference type="EMBL" id="AP014961">
    <property type="protein sequence ID" value="BAS94011.1"/>
    <property type="molecule type" value="Genomic_DNA"/>
</dbReference>
<organism evidence="2 3">
    <name type="scientific">Oryza sativa subsp. japonica</name>
    <name type="common">Rice</name>
    <dbReference type="NCBI Taxonomy" id="39947"/>
    <lineage>
        <taxon>Eukaryota</taxon>
        <taxon>Viridiplantae</taxon>
        <taxon>Streptophyta</taxon>
        <taxon>Embryophyta</taxon>
        <taxon>Tracheophyta</taxon>
        <taxon>Spermatophyta</taxon>
        <taxon>Magnoliopsida</taxon>
        <taxon>Liliopsida</taxon>
        <taxon>Poales</taxon>
        <taxon>Poaceae</taxon>
        <taxon>BOP clade</taxon>
        <taxon>Oryzoideae</taxon>
        <taxon>Oryzeae</taxon>
        <taxon>Oryzinae</taxon>
        <taxon>Oryza</taxon>
        <taxon>Oryza sativa</taxon>
    </lineage>
</organism>
<evidence type="ECO:0000313" key="2">
    <source>
        <dbReference type="EMBL" id="BAS94011.1"/>
    </source>
</evidence>
<feature type="transmembrane region" description="Helical" evidence="1">
    <location>
        <begin position="40"/>
        <end position="60"/>
    </location>
</feature>
<evidence type="ECO:0000256" key="1">
    <source>
        <dbReference type="SAM" id="Phobius"/>
    </source>
</evidence>
<proteinExistence type="predicted"/>
<accession>A0A0P0WMJ6</accession>
<dbReference type="InParanoid" id="A0A0P0WMJ6"/>